<dbReference type="Pfam" id="PF00990">
    <property type="entry name" value="GGDEF"/>
    <property type="match status" value="1"/>
</dbReference>
<evidence type="ECO:0000259" key="6">
    <source>
        <dbReference type="PROSITE" id="PS50887"/>
    </source>
</evidence>
<dbReference type="EC" id="3.1.4.52" evidence="1"/>
<dbReference type="STRING" id="1122198.SAMN02745729_106124"/>
<evidence type="ECO:0000313" key="7">
    <source>
        <dbReference type="EMBL" id="SEA72707.1"/>
    </source>
</evidence>
<dbReference type="InterPro" id="IPR000700">
    <property type="entry name" value="PAS-assoc_C"/>
</dbReference>
<organism evidence="7 8">
    <name type="scientific">Marinobacterium iners DSM 11526</name>
    <dbReference type="NCBI Taxonomy" id="1122198"/>
    <lineage>
        <taxon>Bacteria</taxon>
        <taxon>Pseudomonadati</taxon>
        <taxon>Pseudomonadota</taxon>
        <taxon>Gammaproteobacteria</taxon>
        <taxon>Oceanospirillales</taxon>
        <taxon>Oceanospirillaceae</taxon>
        <taxon>Marinobacterium</taxon>
    </lineage>
</organism>
<dbReference type="InterPro" id="IPR035965">
    <property type="entry name" value="PAS-like_dom_sf"/>
</dbReference>
<dbReference type="InterPro" id="IPR000014">
    <property type="entry name" value="PAS"/>
</dbReference>
<dbReference type="CDD" id="cd00130">
    <property type="entry name" value="PAS"/>
    <property type="match status" value="2"/>
</dbReference>
<dbReference type="Pfam" id="PF00989">
    <property type="entry name" value="PAS"/>
    <property type="match status" value="1"/>
</dbReference>
<evidence type="ECO:0000256" key="1">
    <source>
        <dbReference type="ARBA" id="ARBA00012282"/>
    </source>
</evidence>
<dbReference type="InterPro" id="IPR043128">
    <property type="entry name" value="Rev_trsase/Diguanyl_cyclase"/>
</dbReference>
<dbReference type="FunFam" id="3.20.20.450:FF:000001">
    <property type="entry name" value="Cyclic di-GMP phosphodiesterase yahA"/>
    <property type="match status" value="1"/>
</dbReference>
<dbReference type="PROSITE" id="PS50887">
    <property type="entry name" value="GGDEF"/>
    <property type="match status" value="1"/>
</dbReference>
<name>A0A1H4DJF4_9GAMM</name>
<dbReference type="SMART" id="SM00052">
    <property type="entry name" value="EAL"/>
    <property type="match status" value="1"/>
</dbReference>
<dbReference type="InterPro" id="IPR000160">
    <property type="entry name" value="GGDEF_dom"/>
</dbReference>
<dbReference type="SMART" id="SM00086">
    <property type="entry name" value="PAC"/>
    <property type="match status" value="1"/>
</dbReference>
<dbReference type="PANTHER" id="PTHR44757:SF2">
    <property type="entry name" value="BIOFILM ARCHITECTURE MAINTENANCE PROTEIN MBAA"/>
    <property type="match status" value="1"/>
</dbReference>
<dbReference type="PANTHER" id="PTHR44757">
    <property type="entry name" value="DIGUANYLATE CYCLASE DGCP"/>
    <property type="match status" value="1"/>
</dbReference>
<dbReference type="PROSITE" id="PS50112">
    <property type="entry name" value="PAS"/>
    <property type="match status" value="1"/>
</dbReference>
<dbReference type="Proteomes" id="UP000242469">
    <property type="component" value="Unassembled WGS sequence"/>
</dbReference>
<dbReference type="OrthoDB" id="8416215at2"/>
<feature type="domain" description="PAC" evidence="4">
    <location>
        <begin position="202"/>
        <end position="256"/>
    </location>
</feature>
<evidence type="ECO:0000259" key="5">
    <source>
        <dbReference type="PROSITE" id="PS50883"/>
    </source>
</evidence>
<dbReference type="Gene3D" id="3.30.70.270">
    <property type="match status" value="1"/>
</dbReference>
<evidence type="ECO:0000313" key="8">
    <source>
        <dbReference type="Proteomes" id="UP000242469"/>
    </source>
</evidence>
<dbReference type="InterPro" id="IPR001610">
    <property type="entry name" value="PAC"/>
</dbReference>
<protein>
    <recommendedName>
        <fullName evidence="1">cyclic-guanylate-specific phosphodiesterase</fullName>
        <ecNumber evidence="1">3.1.4.52</ecNumber>
    </recommendedName>
</protein>
<keyword evidence="2" id="KW-0973">c-di-GMP</keyword>
<dbReference type="InterPro" id="IPR035919">
    <property type="entry name" value="EAL_sf"/>
</dbReference>
<feature type="domain" description="EAL" evidence="5">
    <location>
        <begin position="428"/>
        <end position="682"/>
    </location>
</feature>
<dbReference type="PROSITE" id="PS50883">
    <property type="entry name" value="EAL"/>
    <property type="match status" value="1"/>
</dbReference>
<dbReference type="NCBIfam" id="TIGR00229">
    <property type="entry name" value="sensory_box"/>
    <property type="match status" value="1"/>
</dbReference>
<dbReference type="SUPFAM" id="SSF55073">
    <property type="entry name" value="Nucleotide cyclase"/>
    <property type="match status" value="1"/>
</dbReference>
<feature type="domain" description="GGDEF" evidence="6">
    <location>
        <begin position="286"/>
        <end position="419"/>
    </location>
</feature>
<evidence type="ECO:0000256" key="2">
    <source>
        <dbReference type="ARBA" id="ARBA00022636"/>
    </source>
</evidence>
<dbReference type="InterPro" id="IPR052155">
    <property type="entry name" value="Biofilm_reg_signaling"/>
</dbReference>
<gene>
    <name evidence="7" type="ORF">SAMN02745729_106124</name>
</gene>
<evidence type="ECO:0000259" key="4">
    <source>
        <dbReference type="PROSITE" id="PS50113"/>
    </source>
</evidence>
<dbReference type="SUPFAM" id="SSF55785">
    <property type="entry name" value="PYP-like sensor domain (PAS domain)"/>
    <property type="match status" value="2"/>
</dbReference>
<dbReference type="GO" id="GO:0071111">
    <property type="term" value="F:cyclic-guanylate-specific phosphodiesterase activity"/>
    <property type="evidence" value="ECO:0007669"/>
    <property type="project" value="UniProtKB-EC"/>
</dbReference>
<dbReference type="EMBL" id="FNRJ01000006">
    <property type="protein sequence ID" value="SEA72707.1"/>
    <property type="molecule type" value="Genomic_DNA"/>
</dbReference>
<keyword evidence="8" id="KW-1185">Reference proteome</keyword>
<dbReference type="Pfam" id="PF00563">
    <property type="entry name" value="EAL"/>
    <property type="match status" value="1"/>
</dbReference>
<reference evidence="8" key="1">
    <citation type="submission" date="2016-10" db="EMBL/GenBank/DDBJ databases">
        <authorList>
            <person name="Varghese N."/>
            <person name="Submissions S."/>
        </authorList>
    </citation>
    <scope>NUCLEOTIDE SEQUENCE [LARGE SCALE GENOMIC DNA]</scope>
    <source>
        <strain evidence="8">DSM 11526</strain>
    </source>
</reference>
<dbReference type="PROSITE" id="PS50113">
    <property type="entry name" value="PAC"/>
    <property type="match status" value="1"/>
</dbReference>
<dbReference type="InterPro" id="IPR029787">
    <property type="entry name" value="Nucleotide_cyclase"/>
</dbReference>
<evidence type="ECO:0000259" key="3">
    <source>
        <dbReference type="PROSITE" id="PS50112"/>
    </source>
</evidence>
<dbReference type="SMART" id="SM00091">
    <property type="entry name" value="PAS"/>
    <property type="match status" value="2"/>
</dbReference>
<dbReference type="CDD" id="cd01948">
    <property type="entry name" value="EAL"/>
    <property type="match status" value="1"/>
</dbReference>
<dbReference type="RefSeq" id="WP_091826133.1">
    <property type="nucleotide sequence ID" value="NZ_FNRJ01000006.1"/>
</dbReference>
<accession>A0A1H4DJF4</accession>
<dbReference type="NCBIfam" id="TIGR00254">
    <property type="entry name" value="GGDEF"/>
    <property type="match status" value="1"/>
</dbReference>
<dbReference type="SUPFAM" id="SSF141868">
    <property type="entry name" value="EAL domain-like"/>
    <property type="match status" value="1"/>
</dbReference>
<dbReference type="Gene3D" id="3.30.450.20">
    <property type="entry name" value="PAS domain"/>
    <property type="match status" value="2"/>
</dbReference>
<feature type="domain" description="PAS" evidence="3">
    <location>
        <begin position="131"/>
        <end position="177"/>
    </location>
</feature>
<dbReference type="InterPro" id="IPR013656">
    <property type="entry name" value="PAS_4"/>
</dbReference>
<dbReference type="InterPro" id="IPR013767">
    <property type="entry name" value="PAS_fold"/>
</dbReference>
<dbReference type="Gene3D" id="3.20.20.450">
    <property type="entry name" value="EAL domain"/>
    <property type="match status" value="1"/>
</dbReference>
<dbReference type="SMART" id="SM00267">
    <property type="entry name" value="GGDEF"/>
    <property type="match status" value="1"/>
</dbReference>
<dbReference type="GO" id="GO:0006355">
    <property type="term" value="P:regulation of DNA-templated transcription"/>
    <property type="evidence" value="ECO:0007669"/>
    <property type="project" value="InterPro"/>
</dbReference>
<dbReference type="CDD" id="cd01949">
    <property type="entry name" value="GGDEF"/>
    <property type="match status" value="1"/>
</dbReference>
<dbReference type="AlphaFoldDB" id="A0A1H4DJF4"/>
<sequence length="682" mass="77373">MANTLPCNSALVAQLLPALEHSPAGICLLDLDGRCHYSNRTLRRLLHHTEGELPQDLFLQAPLGSLLKKNLAHLASGRQHAFSLSLFRGRHQHHSFSLQLNASVLYDEQRKVCGCLVLAIDEQQYHQRELELRQLSSAVENSGSAVVITDISGRIEYVNSRFCDITGYSLQEVLGQTPALLRSGETDPTTYRDLWRTIRANRKWRGTLRNRRKDGSLYWSMQSIAPISNEKGSITHLVSVGDDITQLKEYQSQLEQLAYFDPLTELGNRRAFRQNLDQILEQPSEQYRALLLIDLDHFKKVNDTMGHEAGDLMLKTVANRLRFCIPEQDRVFRLGGDEFSILIDNLDSLDTLRERVSEMIALLSQPMDIGTHELQTSASIGITLIGIDACDNSGLLRNADLAMYRAKRAGRNTFAFFNHSMNTEARRTLTLEHDLRHSLEQGELHLHYQPQVDLSSGQIIGMEALLRWQHPIDGNIPPDEFIPIAEETGMILPIGRWVLEQACQTAARIRRLYTRPFRMAVNLSARQFEDSELILQVDQILADTGLPGNYLELEITESLLVNNFGHINDILRQLRRRGITIAVDDFGTGYSSLNYLKKLEVNQLKIDRSFVQDIPGDRDDVAITSTIILMARQLGLDVIAEGIETEQQQQFLLQQGCRTGQGFYFSRPVPFSQLQQRWSHGT</sequence>
<proteinExistence type="predicted"/>
<dbReference type="Pfam" id="PF08448">
    <property type="entry name" value="PAS_4"/>
    <property type="match status" value="1"/>
</dbReference>
<dbReference type="InterPro" id="IPR001633">
    <property type="entry name" value="EAL_dom"/>
</dbReference>